<dbReference type="AlphaFoldDB" id="A0A426X1J0"/>
<sequence>MSREGHDHTERRVFVSASELALDESLSHQHMGAVYYRGRSPRAMYHRGRSQIVSTSESHGGDLIIQRYDQSDWRVGLLQCSYSLKRARQVKEQSRVVERGEEAMTSPVGLSYPKIKRRLERRWTRRSTTVPQRRIYRLRRKGCRCKATDSRTMGLAAPWYAEAGLSWSVGFIRRWDRHALEVASSRLAYITGSRARSSAVLSSWVRKPLDECRDCKPEGKTESSLVDSEAESSLVDSRGYSLGKICSLIRITRGVTRVPHGNSLGAERKALLLHYTLLFRCRCCLLIPTGTGYTSIFDPHPLLFPPTISRAGRMSSASSHSESWSVELSTHRSRVLSRLSGDSMLVAVVPSSSALGDSETTGALAAMQSFFNVDSIVTTRWLVEVRKNYFIPLEYELHVRLPRERPYDAFPCGFDLSTDALKAGLRFMLHPVIEACLE</sequence>
<accession>A0A426X1J0</accession>
<evidence type="ECO:0000313" key="2">
    <source>
        <dbReference type="Proteomes" id="UP000287651"/>
    </source>
</evidence>
<evidence type="ECO:0000313" key="1">
    <source>
        <dbReference type="EMBL" id="RRT33333.1"/>
    </source>
</evidence>
<reference evidence="1 2" key="1">
    <citation type="journal article" date="2014" name="Agronomy (Basel)">
        <title>A Draft Genome Sequence for Ensete ventricosum, the Drought-Tolerant Tree Against Hunger.</title>
        <authorList>
            <person name="Harrison J."/>
            <person name="Moore K.A."/>
            <person name="Paszkiewicz K."/>
            <person name="Jones T."/>
            <person name="Grant M."/>
            <person name="Ambacheew D."/>
            <person name="Muzemil S."/>
            <person name="Studholme D.J."/>
        </authorList>
    </citation>
    <scope>NUCLEOTIDE SEQUENCE [LARGE SCALE GENOMIC DNA]</scope>
</reference>
<protein>
    <submittedName>
        <fullName evidence="1">Uncharacterized protein</fullName>
    </submittedName>
</protein>
<dbReference type="Proteomes" id="UP000287651">
    <property type="component" value="Unassembled WGS sequence"/>
</dbReference>
<dbReference type="EMBL" id="AMZH03029292">
    <property type="protein sequence ID" value="RRT33333.1"/>
    <property type="molecule type" value="Genomic_DNA"/>
</dbReference>
<comment type="caution">
    <text evidence="1">The sequence shown here is derived from an EMBL/GenBank/DDBJ whole genome shotgun (WGS) entry which is preliminary data.</text>
</comment>
<organism evidence="1 2">
    <name type="scientific">Ensete ventricosum</name>
    <name type="common">Abyssinian banana</name>
    <name type="synonym">Musa ensete</name>
    <dbReference type="NCBI Taxonomy" id="4639"/>
    <lineage>
        <taxon>Eukaryota</taxon>
        <taxon>Viridiplantae</taxon>
        <taxon>Streptophyta</taxon>
        <taxon>Embryophyta</taxon>
        <taxon>Tracheophyta</taxon>
        <taxon>Spermatophyta</taxon>
        <taxon>Magnoliopsida</taxon>
        <taxon>Liliopsida</taxon>
        <taxon>Zingiberales</taxon>
        <taxon>Musaceae</taxon>
        <taxon>Ensete</taxon>
    </lineage>
</organism>
<name>A0A426X1J0_ENSVE</name>
<gene>
    <name evidence="1" type="ORF">B296_00043418</name>
</gene>
<proteinExistence type="predicted"/>